<comment type="caution">
    <text evidence="10">The sequence shown here is derived from an EMBL/GenBank/DDBJ whole genome shotgun (WGS) entry which is preliminary data.</text>
</comment>
<dbReference type="RefSeq" id="WP_193719792.1">
    <property type="nucleotide sequence ID" value="NZ_JACSPN010000010.1"/>
</dbReference>
<comment type="subcellular location">
    <subcellularLocation>
        <location evidence="1">Cell membrane</location>
        <topology evidence="1">Multi-pass membrane protein</topology>
    </subcellularLocation>
</comment>
<feature type="transmembrane region" description="Helical" evidence="9">
    <location>
        <begin position="72"/>
        <end position="94"/>
    </location>
</feature>
<feature type="transmembrane region" description="Helical" evidence="9">
    <location>
        <begin position="20"/>
        <end position="37"/>
    </location>
</feature>
<gene>
    <name evidence="10" type="ORF">H9623_09365</name>
</gene>
<evidence type="ECO:0000256" key="3">
    <source>
        <dbReference type="ARBA" id="ARBA00022676"/>
    </source>
</evidence>
<dbReference type="GO" id="GO:0009103">
    <property type="term" value="P:lipopolysaccharide biosynthetic process"/>
    <property type="evidence" value="ECO:0007669"/>
    <property type="project" value="UniProtKB-ARBA"/>
</dbReference>
<dbReference type="EMBL" id="JACSPN010000010">
    <property type="protein sequence ID" value="MBE7700511.1"/>
    <property type="molecule type" value="Genomic_DNA"/>
</dbReference>
<keyword evidence="6 9" id="KW-1133">Transmembrane helix</keyword>
<dbReference type="Proteomes" id="UP000822993">
    <property type="component" value="Unassembled WGS sequence"/>
</dbReference>
<dbReference type="PANTHER" id="PTHR33908">
    <property type="entry name" value="MANNOSYLTRANSFERASE YKCB-RELATED"/>
    <property type="match status" value="1"/>
</dbReference>
<proteinExistence type="inferred from homology"/>
<evidence type="ECO:0000256" key="7">
    <source>
        <dbReference type="ARBA" id="ARBA00023136"/>
    </source>
</evidence>
<keyword evidence="2" id="KW-1003">Cell membrane</keyword>
<keyword evidence="3" id="KW-0328">Glycosyltransferase</keyword>
<feature type="transmembrane region" description="Helical" evidence="9">
    <location>
        <begin position="152"/>
        <end position="171"/>
    </location>
</feature>
<evidence type="ECO:0000256" key="8">
    <source>
        <dbReference type="ARBA" id="ARBA00024033"/>
    </source>
</evidence>
<dbReference type="InterPro" id="IPR050297">
    <property type="entry name" value="LipidA_mod_glycosyltrf_83"/>
</dbReference>
<keyword evidence="5 9" id="KW-0812">Transmembrane</keyword>
<keyword evidence="4" id="KW-0808">Transferase</keyword>
<keyword evidence="7 9" id="KW-0472">Membrane</keyword>
<feature type="transmembrane region" description="Helical" evidence="9">
    <location>
        <begin position="100"/>
        <end position="118"/>
    </location>
</feature>
<evidence type="ECO:0000256" key="4">
    <source>
        <dbReference type="ARBA" id="ARBA00022679"/>
    </source>
</evidence>
<evidence type="ECO:0000313" key="11">
    <source>
        <dbReference type="Proteomes" id="UP000822993"/>
    </source>
</evidence>
<keyword evidence="11" id="KW-1185">Reference proteome</keyword>
<evidence type="ECO:0000256" key="5">
    <source>
        <dbReference type="ARBA" id="ARBA00022692"/>
    </source>
</evidence>
<feature type="transmembrane region" description="Helical" evidence="9">
    <location>
        <begin position="341"/>
        <end position="359"/>
    </location>
</feature>
<feature type="transmembrane region" description="Helical" evidence="9">
    <location>
        <begin position="201"/>
        <end position="220"/>
    </location>
</feature>
<protein>
    <submittedName>
        <fullName evidence="10">DUF2029 domain-containing protein</fullName>
    </submittedName>
</protein>
<evidence type="ECO:0000256" key="9">
    <source>
        <dbReference type="SAM" id="Phobius"/>
    </source>
</evidence>
<feature type="transmembrane region" description="Helical" evidence="9">
    <location>
        <begin position="317"/>
        <end position="335"/>
    </location>
</feature>
<organism evidence="10 11">
    <name type="scientific">Oerskovia douganii</name>
    <dbReference type="NCBI Taxonomy" id="2762210"/>
    <lineage>
        <taxon>Bacteria</taxon>
        <taxon>Bacillati</taxon>
        <taxon>Actinomycetota</taxon>
        <taxon>Actinomycetes</taxon>
        <taxon>Micrococcales</taxon>
        <taxon>Cellulomonadaceae</taxon>
        <taxon>Oerskovia</taxon>
    </lineage>
</organism>
<name>A0A9D5YZH0_9CELL</name>
<evidence type="ECO:0000256" key="1">
    <source>
        <dbReference type="ARBA" id="ARBA00004651"/>
    </source>
</evidence>
<dbReference type="AlphaFoldDB" id="A0A9D5YZH0"/>
<comment type="similarity">
    <text evidence="8">Belongs to the glycosyltransferase 87 family.</text>
</comment>
<feature type="transmembrane region" description="Helical" evidence="9">
    <location>
        <begin position="178"/>
        <end position="195"/>
    </location>
</feature>
<reference evidence="10 11" key="1">
    <citation type="submission" date="2020-08" db="EMBL/GenBank/DDBJ databases">
        <title>A Genomic Blueprint of the Chicken Gut Microbiome.</title>
        <authorList>
            <person name="Gilroy R."/>
            <person name="Ravi A."/>
            <person name="Getino M."/>
            <person name="Pursley I."/>
            <person name="Horton D.L."/>
            <person name="Alikhan N.-F."/>
            <person name="Baker D."/>
            <person name="Gharbi K."/>
            <person name="Hall N."/>
            <person name="Watson M."/>
            <person name="Adriaenssens E.M."/>
            <person name="Foster-Nyarko E."/>
            <person name="Jarju S."/>
            <person name="Secka A."/>
            <person name="Antonio M."/>
            <person name="Oren A."/>
            <person name="Chaudhuri R."/>
            <person name="La Ragione R.M."/>
            <person name="Hildebrand F."/>
            <person name="Pallen M.J."/>
        </authorList>
    </citation>
    <scope>NUCLEOTIDE SEQUENCE [LARGE SCALE GENOMIC DNA]</scope>
    <source>
        <strain evidence="10 11">Sa1BUA8</strain>
    </source>
</reference>
<feature type="transmembrane region" description="Helical" evidence="9">
    <location>
        <begin position="292"/>
        <end position="310"/>
    </location>
</feature>
<feature type="transmembrane region" description="Helical" evidence="9">
    <location>
        <begin position="227"/>
        <end position="247"/>
    </location>
</feature>
<dbReference type="Pfam" id="PF09594">
    <property type="entry name" value="GT87"/>
    <property type="match status" value="1"/>
</dbReference>
<dbReference type="PANTHER" id="PTHR33908:SF11">
    <property type="entry name" value="MEMBRANE PROTEIN"/>
    <property type="match status" value="1"/>
</dbReference>
<dbReference type="InterPro" id="IPR018584">
    <property type="entry name" value="GT87"/>
</dbReference>
<evidence type="ECO:0000313" key="10">
    <source>
        <dbReference type="EMBL" id="MBE7700511.1"/>
    </source>
</evidence>
<dbReference type="GO" id="GO:0016758">
    <property type="term" value="F:hexosyltransferase activity"/>
    <property type="evidence" value="ECO:0007669"/>
    <property type="project" value="InterPro"/>
</dbReference>
<sequence length="510" mass="53213">MSPAPRTPRLVVRPSPATGWAVAAGVAALAFLVRWHVVGGAVGLRGNHGYDDGVYFSSAVAFVHGLLPYRDFLLLHPPGSMLALTPFAALTWWIEDSDALVAARAGFLLVGAANAVLVTRVARRWGTAAMVVGGVLYAVSYAAAWAERVTLLEPWGSLCLLGGVVLLLRGLDAGRHPTAVAGAGWLWAGGAVLGLGATVKIWGVVPLAVVAAWVLVTAGWRVAARVAAGAVAAVAVVLAPFAVAAGADMFRMVVLDQLGRPRQSAADLEQRLAWIAGTGDAEWVRTPTAQLALVWAVLGVVLVGAVVAWVGRRGRLWVALLVVQTVVLVASPSAYQQYAAFVVPALVLVLAAAVSLVPVRWREAVAAVLCLGFTLGAGVTSTQRVTPFPAAELRAALPATGCVRADSPVLLALTDVLSRDLRAGCELPVDLSGYSYDVGTRDAAGDPVPRRENAAWQREALRYLTSGSATLLVRSVGNGFDATTVRTLDEETTTVLERGGVRVLVPREGP</sequence>
<feature type="transmembrane region" description="Helical" evidence="9">
    <location>
        <begin position="125"/>
        <end position="146"/>
    </location>
</feature>
<accession>A0A9D5YZH0</accession>
<dbReference type="GO" id="GO:0005886">
    <property type="term" value="C:plasma membrane"/>
    <property type="evidence" value="ECO:0007669"/>
    <property type="project" value="UniProtKB-SubCell"/>
</dbReference>
<dbReference type="GO" id="GO:0016763">
    <property type="term" value="F:pentosyltransferase activity"/>
    <property type="evidence" value="ECO:0007669"/>
    <property type="project" value="TreeGrafter"/>
</dbReference>
<evidence type="ECO:0000256" key="2">
    <source>
        <dbReference type="ARBA" id="ARBA00022475"/>
    </source>
</evidence>
<evidence type="ECO:0000256" key="6">
    <source>
        <dbReference type="ARBA" id="ARBA00022989"/>
    </source>
</evidence>